<dbReference type="RefSeq" id="WP_085940413.1">
    <property type="nucleotide sequence ID" value="NZ_AP025531.1"/>
</dbReference>
<name>A0A231SF76_ACIBA</name>
<dbReference type="EMBL" id="CP061525">
    <property type="protein sequence ID" value="QNV23046.1"/>
    <property type="molecule type" value="Genomic_DNA"/>
</dbReference>
<gene>
    <name evidence="3" type="ORF">CPI82_16830</name>
    <name evidence="13" type="ORF">FQZ18_02480</name>
    <name evidence="14" type="ORF">FQZ18_03465</name>
    <name evidence="15" type="ORF">FQZ18_03615</name>
    <name evidence="16" type="ORF">FQZ18_04155</name>
    <name evidence="17" type="ORF">FQZ18_06130</name>
    <name evidence="18" type="ORF">FQZ18_06150</name>
    <name evidence="19" type="ORF">FQZ18_06190</name>
    <name evidence="20" type="ORF">FQZ18_06855</name>
    <name evidence="21" type="ORF">FQZ18_08730</name>
    <name evidence="22" type="ORF">FQZ18_09525</name>
    <name evidence="4" type="ORF">FQZ18_09810</name>
    <name evidence="5" type="ORF">FQZ18_10005</name>
    <name evidence="6" type="ORF">FQZ18_10225</name>
    <name evidence="7" type="ORF">FQZ18_12275</name>
    <name evidence="8" type="ORF">FQZ18_13250</name>
    <name evidence="9" type="ORF">FQZ18_14110</name>
    <name evidence="10" type="ORF">FQZ18_16250</name>
    <name evidence="11" type="ORF">FQZ18_17645</name>
    <name evidence="12" type="ORF">FQZ18_18120</name>
</gene>
<evidence type="ECO:0000313" key="19">
    <source>
        <dbReference type="EMBL" id="QNV22926.1"/>
    </source>
</evidence>
<dbReference type="EMBL" id="CP061525">
    <property type="protein sequence ID" value="QNV23549.1"/>
    <property type="molecule type" value="Genomic_DNA"/>
</dbReference>
<dbReference type="NCBIfam" id="NF033591">
    <property type="entry name" value="transpos_IS4_2"/>
    <property type="match status" value="1"/>
</dbReference>
<reference evidence="4 24" key="2">
    <citation type="submission" date="2020-09" db="EMBL/GenBank/DDBJ databases">
        <title>Carbapenem-Resistant Acinetobacter baumannii devoid of typical resistance factors.</title>
        <authorList>
            <person name="Hoffmann M."/>
            <person name="Luo Y."/>
            <person name="Strain E."/>
            <person name="Rand H."/>
            <person name="Javkar K.G."/>
        </authorList>
    </citation>
    <scope>NUCLEOTIDE SEQUENCE [LARGE SCALE GENOMIC DNA]</scope>
    <source>
        <strain evidence="4 24">CFSAN093705</strain>
    </source>
</reference>
<evidence type="ECO:0000313" key="21">
    <source>
        <dbReference type="EMBL" id="QNV23398.1"/>
    </source>
</evidence>
<dbReference type="EMBL" id="CP061525">
    <property type="protein sequence ID" value="QNV22920.1"/>
    <property type="molecule type" value="Genomic_DNA"/>
</dbReference>
<dbReference type="EMBL" id="NXDV01000016">
    <property type="protein sequence ID" value="PHQ01514.1"/>
    <property type="molecule type" value="Genomic_DNA"/>
</dbReference>
<evidence type="ECO:0000256" key="1">
    <source>
        <dbReference type="SAM" id="Phobius"/>
    </source>
</evidence>
<evidence type="ECO:0000313" key="23">
    <source>
        <dbReference type="Proteomes" id="UP000223291"/>
    </source>
</evidence>
<dbReference type="PANTHER" id="PTHR37319:SF1">
    <property type="entry name" value="TRANSPOSASE TN5 DIMERISATION DOMAIN-CONTAINING PROTEIN"/>
    <property type="match status" value="1"/>
</dbReference>
<keyword evidence="1" id="KW-0812">Transmembrane</keyword>
<keyword evidence="1" id="KW-1133">Transmembrane helix</keyword>
<evidence type="ECO:0000313" key="7">
    <source>
        <dbReference type="EMBL" id="QNV20545.1"/>
    </source>
</evidence>
<dbReference type="EMBL" id="CP061525">
    <property type="protein sequence ID" value="QNV21258.1"/>
    <property type="molecule type" value="Genomic_DNA"/>
</dbReference>
<dbReference type="GO" id="GO:0006313">
    <property type="term" value="P:DNA transposition"/>
    <property type="evidence" value="ECO:0007669"/>
    <property type="project" value="InterPro"/>
</dbReference>
<evidence type="ECO:0000313" key="9">
    <source>
        <dbReference type="EMBL" id="QNV20881.1"/>
    </source>
</evidence>
<dbReference type="PANTHER" id="PTHR37319">
    <property type="entry name" value="TRANSPOSASE"/>
    <property type="match status" value="1"/>
</dbReference>
<dbReference type="EMBL" id="CP061525">
    <property type="protein sequence ID" value="QNV20729.1"/>
    <property type="molecule type" value="Genomic_DNA"/>
</dbReference>
<organism evidence="3 23">
    <name type="scientific">Acinetobacter baumannii</name>
    <dbReference type="NCBI Taxonomy" id="470"/>
    <lineage>
        <taxon>Bacteria</taxon>
        <taxon>Pseudomonadati</taxon>
        <taxon>Pseudomonadota</taxon>
        <taxon>Gammaproteobacteria</taxon>
        <taxon>Moraxellales</taxon>
        <taxon>Moraxellaceae</taxon>
        <taxon>Acinetobacter</taxon>
        <taxon>Acinetobacter calcoaceticus/baumannii complex</taxon>
    </lineage>
</organism>
<dbReference type="GO" id="GO:0003677">
    <property type="term" value="F:DNA binding"/>
    <property type="evidence" value="ECO:0007669"/>
    <property type="project" value="InterPro"/>
</dbReference>
<dbReference type="SUPFAM" id="SSF53098">
    <property type="entry name" value="Ribonuclease H-like"/>
    <property type="match status" value="1"/>
</dbReference>
<dbReference type="EMBL" id="CP061525">
    <property type="protein sequence ID" value="QNV21601.1"/>
    <property type="molecule type" value="Genomic_DNA"/>
</dbReference>
<evidence type="ECO:0000313" key="6">
    <source>
        <dbReference type="EMBL" id="QNV20160.1"/>
    </source>
</evidence>
<dbReference type="EMBL" id="CP061525">
    <property type="protein sequence ID" value="QNV20117.1"/>
    <property type="molecule type" value="Genomic_DNA"/>
</dbReference>
<keyword evidence="1" id="KW-0472">Membrane</keyword>
<evidence type="ECO:0000313" key="11">
    <source>
        <dbReference type="EMBL" id="QNV21518.1"/>
    </source>
</evidence>
<dbReference type="EMBL" id="CP061525">
    <property type="protein sequence ID" value="QNV22916.1"/>
    <property type="molecule type" value="Genomic_DNA"/>
</dbReference>
<dbReference type="InterPro" id="IPR002559">
    <property type="entry name" value="Transposase_11"/>
</dbReference>
<evidence type="ECO:0000313" key="16">
    <source>
        <dbReference type="EMBL" id="QNV22557.1"/>
    </source>
</evidence>
<evidence type="ECO:0000313" key="22">
    <source>
        <dbReference type="EMBL" id="QNV23549.1"/>
    </source>
</evidence>
<protein>
    <submittedName>
        <fullName evidence="3 4">IS4 family transposase</fullName>
    </submittedName>
</protein>
<dbReference type="EMBL" id="CP061525">
    <property type="protein sequence ID" value="QNV22433.1"/>
    <property type="molecule type" value="Genomic_DNA"/>
</dbReference>
<evidence type="ECO:0000313" key="3">
    <source>
        <dbReference type="EMBL" id="PHQ01514.1"/>
    </source>
</evidence>
<evidence type="ECO:0000313" key="15">
    <source>
        <dbReference type="EMBL" id="QNV22462.1"/>
    </source>
</evidence>
<evidence type="ECO:0000313" key="5">
    <source>
        <dbReference type="EMBL" id="QNV20117.1"/>
    </source>
</evidence>
<dbReference type="EMBL" id="CP061525">
    <property type="protein sequence ID" value="QNV22557.1"/>
    <property type="molecule type" value="Genomic_DNA"/>
</dbReference>
<dbReference type="EMBL" id="CP061525">
    <property type="protein sequence ID" value="QNV23398.1"/>
    <property type="molecule type" value="Genomic_DNA"/>
</dbReference>
<sequence>MTHLNELYLILNKYLKWNKSHLKCFALIMLVIILKQTCNLSSASKALPIKCLPQSFYRRMQRFFAGQYFDYRQISQLIFNMFSFDQVQLTLDRTNWKWGKRNINILMLAIVYRGIAIPILWTLLNKRGNSDTKERIALIQRFIAIFGKDRIVNVFADREFIGEQWFTWLIEQDINFCIRVKKNFIVTNHLGKNHKISDLFRHLKVGQIECRKRRILVGRVKLYISALQLENGELLLVVSPQFNANAIQDYALRWEIETLFSCLKGRGFNLENTRLTDPRRVKKLIAVLAISFCWCYLTGEWQHDQKKAIKIKKHGRLSMSLFRYGLDYVQMAIQRLIGFGKKEEFKEILAILRRQNPDRIRVL</sequence>
<dbReference type="EMBL" id="CP061525">
    <property type="protein sequence ID" value="QNV20881.1"/>
    <property type="molecule type" value="Genomic_DNA"/>
</dbReference>
<dbReference type="EMBL" id="CP061525">
    <property type="protein sequence ID" value="QNV20160.1"/>
    <property type="molecule type" value="Genomic_DNA"/>
</dbReference>
<dbReference type="EMBL" id="CP061525">
    <property type="protein sequence ID" value="QNV22258.1"/>
    <property type="molecule type" value="Genomic_DNA"/>
</dbReference>
<feature type="domain" description="Transposase IS4-like" evidence="2">
    <location>
        <begin position="92"/>
        <end position="292"/>
    </location>
</feature>
<evidence type="ECO:0000313" key="18">
    <source>
        <dbReference type="EMBL" id="QNV22920.1"/>
    </source>
</evidence>
<dbReference type="InterPro" id="IPR047658">
    <property type="entry name" value="IS4-like_transpos"/>
</dbReference>
<dbReference type="EMBL" id="CP061525">
    <property type="protein sequence ID" value="QNV22462.1"/>
    <property type="molecule type" value="Genomic_DNA"/>
</dbReference>
<accession>A0A231SF76</accession>
<reference evidence="3 23" key="1">
    <citation type="submission" date="2017-09" db="EMBL/GenBank/DDBJ databases">
        <title>Draft genome of Acinetobacter baumannii strain I43, a mercury resistant bacteria.</title>
        <authorList>
            <person name="Siqueira K.A."/>
            <person name="Mello I.S."/>
            <person name="Mendes T.A."/>
            <person name="Soares M.A."/>
        </authorList>
    </citation>
    <scope>NUCLEOTIDE SEQUENCE [LARGE SCALE GENOMIC DNA]</scope>
    <source>
        <strain evidence="3 23">I43</strain>
    </source>
</reference>
<dbReference type="EMBL" id="CP061525">
    <property type="protein sequence ID" value="QNV21518.1"/>
    <property type="molecule type" value="Genomic_DNA"/>
</dbReference>
<dbReference type="Pfam" id="PF01609">
    <property type="entry name" value="DDE_Tnp_1"/>
    <property type="match status" value="1"/>
</dbReference>
<dbReference type="GO" id="GO:0004803">
    <property type="term" value="F:transposase activity"/>
    <property type="evidence" value="ECO:0007669"/>
    <property type="project" value="InterPro"/>
</dbReference>
<evidence type="ECO:0000313" key="4">
    <source>
        <dbReference type="EMBL" id="QNV20079.1"/>
    </source>
</evidence>
<evidence type="ECO:0000313" key="10">
    <source>
        <dbReference type="EMBL" id="QNV21258.1"/>
    </source>
</evidence>
<dbReference type="InterPro" id="IPR047768">
    <property type="entry name" value="Tn5p-like"/>
</dbReference>
<dbReference type="EMBL" id="CP061525">
    <property type="protein sequence ID" value="QNV22926.1"/>
    <property type="molecule type" value="Genomic_DNA"/>
</dbReference>
<dbReference type="EMBL" id="CP061525">
    <property type="protein sequence ID" value="QNV20079.1"/>
    <property type="molecule type" value="Genomic_DNA"/>
</dbReference>
<dbReference type="Proteomes" id="UP000223291">
    <property type="component" value="Unassembled WGS sequence"/>
</dbReference>
<evidence type="ECO:0000313" key="24">
    <source>
        <dbReference type="Proteomes" id="UP000516419"/>
    </source>
</evidence>
<dbReference type="InterPro" id="IPR012337">
    <property type="entry name" value="RNaseH-like_sf"/>
</dbReference>
<evidence type="ECO:0000313" key="13">
    <source>
        <dbReference type="EMBL" id="QNV22258.1"/>
    </source>
</evidence>
<evidence type="ECO:0000259" key="2">
    <source>
        <dbReference type="Pfam" id="PF01609"/>
    </source>
</evidence>
<evidence type="ECO:0000313" key="12">
    <source>
        <dbReference type="EMBL" id="QNV21601.1"/>
    </source>
</evidence>
<evidence type="ECO:0000313" key="8">
    <source>
        <dbReference type="EMBL" id="QNV20729.1"/>
    </source>
</evidence>
<evidence type="ECO:0000313" key="20">
    <source>
        <dbReference type="EMBL" id="QNV23046.1"/>
    </source>
</evidence>
<evidence type="ECO:0000313" key="17">
    <source>
        <dbReference type="EMBL" id="QNV22916.1"/>
    </source>
</evidence>
<evidence type="ECO:0000313" key="14">
    <source>
        <dbReference type="EMBL" id="QNV22433.1"/>
    </source>
</evidence>
<feature type="transmembrane region" description="Helical" evidence="1">
    <location>
        <begin position="103"/>
        <end position="124"/>
    </location>
</feature>
<dbReference type="Proteomes" id="UP000516419">
    <property type="component" value="Chromosome"/>
</dbReference>
<dbReference type="AlphaFoldDB" id="A0A231SF76"/>
<proteinExistence type="predicted"/>
<dbReference type="EMBL" id="CP061525">
    <property type="protein sequence ID" value="QNV20545.1"/>
    <property type="molecule type" value="Genomic_DNA"/>
</dbReference>